<dbReference type="Pfam" id="PF06985">
    <property type="entry name" value="HET"/>
    <property type="match status" value="1"/>
</dbReference>
<dbReference type="AlphaFoldDB" id="A0AA38XHR1"/>
<feature type="domain" description="Heterokaryon incompatibility" evidence="2">
    <location>
        <begin position="120"/>
        <end position="265"/>
    </location>
</feature>
<dbReference type="PANTHER" id="PTHR24148:SF73">
    <property type="entry name" value="HET DOMAIN PROTEIN (AFU_ORTHOLOGUE AFUA_8G01020)"/>
    <property type="match status" value="1"/>
</dbReference>
<keyword evidence="4" id="KW-1185">Reference proteome</keyword>
<evidence type="ECO:0000256" key="1">
    <source>
        <dbReference type="SAM" id="MobiDB-lite"/>
    </source>
</evidence>
<comment type="caution">
    <text evidence="3">The sequence shown here is derived from an EMBL/GenBank/DDBJ whole genome shotgun (WGS) entry which is preliminary data.</text>
</comment>
<protein>
    <recommendedName>
        <fullName evidence="2">Heterokaryon incompatibility domain-containing protein</fullName>
    </recommendedName>
</protein>
<dbReference type="Proteomes" id="UP001172673">
    <property type="component" value="Unassembled WGS sequence"/>
</dbReference>
<evidence type="ECO:0000313" key="4">
    <source>
        <dbReference type="Proteomes" id="UP001172673"/>
    </source>
</evidence>
<reference evidence="3" key="1">
    <citation type="submission" date="2022-10" db="EMBL/GenBank/DDBJ databases">
        <title>Culturing micro-colonial fungi from biological soil crusts in the Mojave desert and describing Neophaeococcomyces mojavensis, and introducing the new genera and species Taxawa tesnikishii.</title>
        <authorList>
            <person name="Kurbessoian T."/>
            <person name="Stajich J.E."/>
        </authorList>
    </citation>
    <scope>NUCLEOTIDE SEQUENCE</scope>
    <source>
        <strain evidence="3">TK_41</strain>
    </source>
</reference>
<dbReference type="PANTHER" id="PTHR24148">
    <property type="entry name" value="ANKYRIN REPEAT DOMAIN-CONTAINING PROTEIN 39 HOMOLOG-RELATED"/>
    <property type="match status" value="1"/>
</dbReference>
<feature type="region of interest" description="Disordered" evidence="1">
    <location>
        <begin position="1"/>
        <end position="62"/>
    </location>
</feature>
<dbReference type="EMBL" id="JAPDRK010000004">
    <property type="protein sequence ID" value="KAJ9613239.1"/>
    <property type="molecule type" value="Genomic_DNA"/>
</dbReference>
<dbReference type="InterPro" id="IPR010730">
    <property type="entry name" value="HET"/>
</dbReference>
<sequence length="635" mass="73122">MSSPQVDATGGAEDTTACSPPPPPEVEGGPEDANTYPPQPPSPQVEGGVEDTTTYPPFWLPPPPPSPPHLWRRAERGPGSTIYSRCEANEFRLLELHGGEHNRPLRGTLRTYPLNESPFYSAVSYKWGEFQAMKNELLDEPQHEPLEVITINDVKVYFERRNLVDMLRDLRDIDATRLLWIDVICINQDDVLERNAQVGNMASIYSQADCVVIWLSHRWMQRLLFRHMSKVVEQLTFEAWDDAYQEELVDLYRHEYWTRTWIIQEVTLARRVEIQNGDACLPLGLLARFGEICRSKLEGRVFEEESPPEKLFAERQARVETSYSTELAQILSKYKHFKCTDPRDQVYALLFLHQKAKEYVGVDYNASGLSLLLKVIGFSTRFENLPARALVQFGLFLKRQLKLTKSELRTEIDTWLQSNNRHDPLHGLNVEIYWRGRTNVSISAQEEVPVYGGRLYAGSLVEYPALYLRYNTRDDAYHASDKQEEVTKPHAPRRFSSRDLCVFGIRSSNIDLEHSNEHTCSSIGLAAMRVTNNLEVWQFVNTTIAFLSKSDDDDFRLVGRSYLMSGAVYDQDKSFKWDTLHVKPEVRKDSTTLNTVRKIVLTTPLYLSLLLWAEEDVEVLISGHSLRNERTYARR</sequence>
<evidence type="ECO:0000313" key="3">
    <source>
        <dbReference type="EMBL" id="KAJ9613239.1"/>
    </source>
</evidence>
<proteinExistence type="predicted"/>
<evidence type="ECO:0000259" key="2">
    <source>
        <dbReference type="Pfam" id="PF06985"/>
    </source>
</evidence>
<dbReference type="InterPro" id="IPR052895">
    <property type="entry name" value="HetReg/Transcr_Mod"/>
</dbReference>
<gene>
    <name evidence="3" type="ORF">H2200_003181</name>
</gene>
<name>A0AA38XHR1_9EURO</name>
<accession>A0AA38XHR1</accession>
<organism evidence="3 4">
    <name type="scientific">Cladophialophora chaetospira</name>
    <dbReference type="NCBI Taxonomy" id="386627"/>
    <lineage>
        <taxon>Eukaryota</taxon>
        <taxon>Fungi</taxon>
        <taxon>Dikarya</taxon>
        <taxon>Ascomycota</taxon>
        <taxon>Pezizomycotina</taxon>
        <taxon>Eurotiomycetes</taxon>
        <taxon>Chaetothyriomycetidae</taxon>
        <taxon>Chaetothyriales</taxon>
        <taxon>Herpotrichiellaceae</taxon>
        <taxon>Cladophialophora</taxon>
    </lineage>
</organism>